<organism evidence="20">
    <name type="scientific">Endecameris sp. ZJUH 20220006</name>
    <dbReference type="NCBI Taxonomy" id="2943471"/>
    <lineage>
        <taxon>Eukaryota</taxon>
        <taxon>Metazoa</taxon>
        <taxon>Ecdysozoa</taxon>
        <taxon>Arthropoda</taxon>
        <taxon>Hexapoda</taxon>
        <taxon>Insecta</taxon>
        <taxon>Pterygota</taxon>
        <taxon>Neoptera</taxon>
        <taxon>Endopterygota</taxon>
        <taxon>Hymenoptera</taxon>
        <taxon>Apocrita</taxon>
        <taxon>Proctotrupomorpha</taxon>
        <taxon>Cynipoidea</taxon>
        <taxon>Figitidae</taxon>
        <taxon>Eucoilinae</taxon>
        <taxon>Endecameris</taxon>
    </lineage>
</organism>
<dbReference type="InterPro" id="IPR003918">
    <property type="entry name" value="NADH_UbQ_OxRdtase"/>
</dbReference>
<protein>
    <recommendedName>
        <fullName evidence="5 17">NADH-ubiquinone oxidoreductase chain 4</fullName>
        <ecNumber evidence="4 17">7.1.1.2</ecNumber>
    </recommendedName>
</protein>
<evidence type="ECO:0000259" key="19">
    <source>
        <dbReference type="Pfam" id="PF01059"/>
    </source>
</evidence>
<feature type="transmembrane region" description="Helical" evidence="17">
    <location>
        <begin position="182"/>
        <end position="204"/>
    </location>
</feature>
<feature type="transmembrane region" description="Helical" evidence="17">
    <location>
        <begin position="142"/>
        <end position="162"/>
    </location>
</feature>
<evidence type="ECO:0000256" key="6">
    <source>
        <dbReference type="ARBA" id="ARBA00022448"/>
    </source>
</evidence>
<evidence type="ECO:0000256" key="16">
    <source>
        <dbReference type="ARBA" id="ARBA00049551"/>
    </source>
</evidence>
<evidence type="ECO:0000256" key="9">
    <source>
        <dbReference type="ARBA" id="ARBA00022967"/>
    </source>
</evidence>
<feature type="transmembrane region" description="Helical" evidence="17">
    <location>
        <begin position="86"/>
        <end position="104"/>
    </location>
</feature>
<comment type="catalytic activity">
    <reaction evidence="16 17">
        <text>a ubiquinone + NADH + 5 H(+)(in) = a ubiquinol + NAD(+) + 4 H(+)(out)</text>
        <dbReference type="Rhea" id="RHEA:29091"/>
        <dbReference type="Rhea" id="RHEA-COMP:9565"/>
        <dbReference type="Rhea" id="RHEA-COMP:9566"/>
        <dbReference type="ChEBI" id="CHEBI:15378"/>
        <dbReference type="ChEBI" id="CHEBI:16389"/>
        <dbReference type="ChEBI" id="CHEBI:17976"/>
        <dbReference type="ChEBI" id="CHEBI:57540"/>
        <dbReference type="ChEBI" id="CHEBI:57945"/>
        <dbReference type="EC" id="7.1.1.2"/>
    </reaction>
</comment>
<feature type="transmembrane region" description="Helical" evidence="17">
    <location>
        <begin position="373"/>
        <end position="401"/>
    </location>
</feature>
<evidence type="ECO:0000256" key="14">
    <source>
        <dbReference type="ARBA" id="ARBA00023128"/>
    </source>
</evidence>
<feature type="transmembrane region" description="Helical" evidence="17">
    <location>
        <begin position="301"/>
        <end position="322"/>
    </location>
</feature>
<dbReference type="GO" id="GO:0008137">
    <property type="term" value="F:NADH dehydrogenase (ubiquinone) activity"/>
    <property type="evidence" value="ECO:0007669"/>
    <property type="project" value="UniProtKB-UniRule"/>
</dbReference>
<keyword evidence="15 17" id="KW-0472">Membrane</keyword>
<comment type="subcellular location">
    <subcellularLocation>
        <location evidence="2 17">Mitochondrion membrane</location>
        <topology evidence="2 17">Multi-pass membrane protein</topology>
    </subcellularLocation>
</comment>
<keyword evidence="10 17" id="KW-0249">Electron transport</keyword>
<feature type="transmembrane region" description="Helical" evidence="17">
    <location>
        <begin position="31"/>
        <end position="53"/>
    </location>
</feature>
<dbReference type="GO" id="GO:0042773">
    <property type="term" value="P:ATP synthesis coupled electron transport"/>
    <property type="evidence" value="ECO:0007669"/>
    <property type="project" value="InterPro"/>
</dbReference>
<feature type="transmembrane region" description="Helical" evidence="17">
    <location>
        <begin position="272"/>
        <end position="295"/>
    </location>
</feature>
<sequence length="439" mass="51746">MMMLLIQLIFSPIFILIINKKLYFMFSQNMLFIYMILFMIFNKPLFFSFKIYWNMFIDMYSFPLMMLTLWILSLMLMAYMNMNFKSIYIINLFILLLSLMMTFLSMNLFLFYIFFEISMIPTFLLIIGWGNQFERFEASLYMFMYTIFASIPLMIILILIYLKFNSLNMLLLNNMNMINNIYMYMYMLLAFLIKLPMFFFHLWLPKAHVEAPISGSMILAAIMLKLGGYGILRMIMIMENFNSKLNFIIISFSMISMIFTSLICMKQTDMKMLVAYSSIVHMSMMISSLMISSFMSIMGSLMMMISHGLCSSALFLLVNISYSRSKSRSLILNKGLMNMMPSLTLFWFLSCIFNMGAPLSLNLFSEIFMINSILSWSISMILIIMMSSFLSVLYSMMLYSLTQHGFMNKNINLFNQININEYLNLTLHIYPLMLLIIFI</sequence>
<evidence type="ECO:0000256" key="8">
    <source>
        <dbReference type="ARBA" id="ARBA00022692"/>
    </source>
</evidence>
<feature type="transmembrane region" description="Helical" evidence="17">
    <location>
        <begin position="110"/>
        <end position="130"/>
    </location>
</feature>
<feature type="transmembrane region" description="Helical" evidence="17">
    <location>
        <begin position="422"/>
        <end position="438"/>
    </location>
</feature>
<feature type="transmembrane region" description="Helical" evidence="17">
    <location>
        <begin position="6"/>
        <end position="24"/>
    </location>
</feature>
<evidence type="ECO:0000256" key="5">
    <source>
        <dbReference type="ARBA" id="ARBA00021006"/>
    </source>
</evidence>
<feature type="domain" description="NADH:ubiquinone oxidoreductase chain 4 N-terminal" evidence="19">
    <location>
        <begin position="1"/>
        <end position="102"/>
    </location>
</feature>
<evidence type="ECO:0000256" key="4">
    <source>
        <dbReference type="ARBA" id="ARBA00012944"/>
    </source>
</evidence>
<comment type="function">
    <text evidence="17">Core subunit of the mitochondrial membrane respiratory chain NADH dehydrogenase (Complex I) which catalyzes electron transfer from NADH through the respiratory chain, using ubiquinone as an electron acceptor. Essential for the catalytic activity and assembly of complex I.</text>
</comment>
<keyword evidence="6 17" id="KW-0813">Transport</keyword>
<evidence type="ECO:0000256" key="15">
    <source>
        <dbReference type="ARBA" id="ARBA00023136"/>
    </source>
</evidence>
<proteinExistence type="inferred from homology"/>
<comment type="function">
    <text evidence="1">Core subunit of the mitochondrial membrane respiratory chain NADH dehydrogenase (Complex I) that is believed to belong to the minimal assembly required for catalysis. Complex I functions in the transfer of electrons from NADH to the respiratory chain. The immediate electron acceptor for the enzyme is believed to be ubiquinone.</text>
</comment>
<evidence type="ECO:0000256" key="3">
    <source>
        <dbReference type="ARBA" id="ARBA00009025"/>
    </source>
</evidence>
<gene>
    <name evidence="20" type="primary">nad4</name>
</gene>
<feature type="transmembrane region" description="Helical" evidence="17">
    <location>
        <begin position="216"/>
        <end position="235"/>
    </location>
</feature>
<dbReference type="EC" id="7.1.1.2" evidence="4 17"/>
<dbReference type="PANTHER" id="PTHR43507:SF20">
    <property type="entry name" value="NADH-UBIQUINONE OXIDOREDUCTASE CHAIN 4"/>
    <property type="match status" value="1"/>
</dbReference>
<keyword evidence="8 17" id="KW-0812">Transmembrane</keyword>
<evidence type="ECO:0000256" key="11">
    <source>
        <dbReference type="ARBA" id="ARBA00022989"/>
    </source>
</evidence>
<dbReference type="GO" id="GO:0031966">
    <property type="term" value="C:mitochondrial membrane"/>
    <property type="evidence" value="ECO:0007669"/>
    <property type="project" value="UniProtKB-SubCell"/>
</dbReference>
<feature type="transmembrane region" description="Helical" evidence="17">
    <location>
        <begin position="343"/>
        <end position="361"/>
    </location>
</feature>
<dbReference type="GO" id="GO:0015990">
    <property type="term" value="P:electron transport coupled proton transport"/>
    <property type="evidence" value="ECO:0007669"/>
    <property type="project" value="TreeGrafter"/>
</dbReference>
<reference evidence="20" key="1">
    <citation type="journal article" date="2022" name="Genes (Basel)">
        <title>Novel Gene Rearrangements in the Mitochondrial Genomes of Cynipoid Wasps (Hymenoptera: Cynipoidea).</title>
        <authorList>
            <person name="Shu X."/>
            <person name="Li Z."/>
            <person name="Yuan R."/>
            <person name="Tang P."/>
            <person name="Chen X."/>
        </authorList>
    </citation>
    <scope>NUCLEOTIDE SEQUENCE</scope>
</reference>
<comment type="similarity">
    <text evidence="3 17">Belongs to the complex I subunit 4 family.</text>
</comment>
<keyword evidence="11 17" id="KW-1133">Transmembrane helix</keyword>
<dbReference type="Pfam" id="PF00361">
    <property type="entry name" value="Proton_antipo_M"/>
    <property type="match status" value="1"/>
</dbReference>
<geneLocation type="mitochondrion" evidence="20"/>
<evidence type="ECO:0000256" key="12">
    <source>
        <dbReference type="ARBA" id="ARBA00023027"/>
    </source>
</evidence>
<reference evidence="20" key="2">
    <citation type="submission" date="2022-02" db="EMBL/GenBank/DDBJ databases">
        <authorList>
            <person name="Shu X.H."/>
            <person name="Li Z.K."/>
            <person name="Tang P."/>
            <person name="Chen X.X."/>
        </authorList>
    </citation>
    <scope>NUCLEOTIDE SEQUENCE</scope>
</reference>
<name>A0A9E8K0R4_9HYME</name>
<evidence type="ECO:0000256" key="13">
    <source>
        <dbReference type="ARBA" id="ARBA00023075"/>
    </source>
</evidence>
<evidence type="ECO:0000256" key="1">
    <source>
        <dbReference type="ARBA" id="ARBA00003257"/>
    </source>
</evidence>
<feature type="domain" description="NADH:quinone oxidoreductase/Mrp antiporter transmembrane" evidence="18">
    <location>
        <begin position="105"/>
        <end position="391"/>
    </location>
</feature>
<dbReference type="GO" id="GO:0048039">
    <property type="term" value="F:ubiquinone binding"/>
    <property type="evidence" value="ECO:0007669"/>
    <property type="project" value="TreeGrafter"/>
</dbReference>
<dbReference type="EMBL" id="OM677825">
    <property type="protein sequence ID" value="UZT67474.1"/>
    <property type="molecule type" value="Genomic_DNA"/>
</dbReference>
<keyword evidence="13 17" id="KW-0830">Ubiquinone</keyword>
<dbReference type="GO" id="GO:0003954">
    <property type="term" value="F:NADH dehydrogenase activity"/>
    <property type="evidence" value="ECO:0007669"/>
    <property type="project" value="TreeGrafter"/>
</dbReference>
<evidence type="ECO:0000256" key="2">
    <source>
        <dbReference type="ARBA" id="ARBA00004225"/>
    </source>
</evidence>
<keyword evidence="7 17" id="KW-0679">Respiratory chain</keyword>
<keyword evidence="14 17" id="KW-0496">Mitochondrion</keyword>
<dbReference type="InterPro" id="IPR000260">
    <property type="entry name" value="NADH4_N"/>
</dbReference>
<dbReference type="Pfam" id="PF01059">
    <property type="entry name" value="Oxidored_q5_N"/>
    <property type="match status" value="1"/>
</dbReference>
<dbReference type="AlphaFoldDB" id="A0A9E8K0R4"/>
<dbReference type="PRINTS" id="PR01437">
    <property type="entry name" value="NUOXDRDTASE4"/>
</dbReference>
<evidence type="ECO:0000256" key="10">
    <source>
        <dbReference type="ARBA" id="ARBA00022982"/>
    </source>
</evidence>
<evidence type="ECO:0000256" key="17">
    <source>
        <dbReference type="RuleBase" id="RU003297"/>
    </source>
</evidence>
<accession>A0A9E8K0R4</accession>
<feature type="transmembrane region" description="Helical" evidence="17">
    <location>
        <begin position="59"/>
        <end position="79"/>
    </location>
</feature>
<evidence type="ECO:0000256" key="7">
    <source>
        <dbReference type="ARBA" id="ARBA00022660"/>
    </source>
</evidence>
<feature type="transmembrane region" description="Helical" evidence="17">
    <location>
        <begin position="247"/>
        <end position="265"/>
    </location>
</feature>
<dbReference type="InterPro" id="IPR001750">
    <property type="entry name" value="ND/Mrp_TM"/>
</dbReference>
<keyword evidence="12 17" id="KW-0520">NAD</keyword>
<keyword evidence="9" id="KW-1278">Translocase</keyword>
<evidence type="ECO:0000313" key="20">
    <source>
        <dbReference type="EMBL" id="UZT67474.1"/>
    </source>
</evidence>
<evidence type="ECO:0000259" key="18">
    <source>
        <dbReference type="Pfam" id="PF00361"/>
    </source>
</evidence>
<dbReference type="PANTHER" id="PTHR43507">
    <property type="entry name" value="NADH-UBIQUINONE OXIDOREDUCTASE CHAIN 4"/>
    <property type="match status" value="1"/>
</dbReference>